<name>A0ABS6FF64_9FIRM</name>
<dbReference type="EMBL" id="JAHLQN010000001">
    <property type="protein sequence ID" value="MBU5627954.1"/>
    <property type="molecule type" value="Genomic_DNA"/>
</dbReference>
<reference evidence="1 2" key="1">
    <citation type="submission" date="2021-06" db="EMBL/GenBank/DDBJ databases">
        <authorList>
            <person name="Sun Q."/>
            <person name="Li D."/>
        </authorList>
    </citation>
    <scope>NUCLEOTIDE SEQUENCE [LARGE SCALE GENOMIC DNA]</scope>
    <source>
        <strain evidence="1 2">MSJ-2</strain>
    </source>
</reference>
<proteinExistence type="predicted"/>
<protein>
    <recommendedName>
        <fullName evidence="3">Diaminopimelate epimerase</fullName>
    </recommendedName>
</protein>
<evidence type="ECO:0008006" key="3">
    <source>
        <dbReference type="Google" id="ProtNLM"/>
    </source>
</evidence>
<sequence>MEISYITLDPTKNTTLLVRTAVPRSAQPAVAQLLLRSNPDAEQVGFLESASARGARARLQMMGGEFCGNAAMALAALLAWEDGLAPGGAADIPMEVSGESGILTCHVQMGTECCLGTVDMPLPENIREIDVVAGDRMLSCPAAFFPGIVHCIVPAGAFTRPQAEEAAALLCAALKADAAGILLFDEEAFSFSPLVYVAATHTSVWERGCGSGSAAIGCYLAQRTGAPYTVALRQPGGIIEVRAGWKDGRVDTLTITGEVRRGESGSLALPLNGFFSQL</sequence>
<evidence type="ECO:0000313" key="1">
    <source>
        <dbReference type="EMBL" id="MBU5627954.1"/>
    </source>
</evidence>
<evidence type="ECO:0000313" key="2">
    <source>
        <dbReference type="Proteomes" id="UP000787672"/>
    </source>
</evidence>
<gene>
    <name evidence="1" type="ORF">KQI82_13665</name>
</gene>
<keyword evidence="2" id="KW-1185">Reference proteome</keyword>
<dbReference type="Proteomes" id="UP000787672">
    <property type="component" value="Unassembled WGS sequence"/>
</dbReference>
<dbReference type="InterPro" id="IPR058944">
    <property type="entry name" value="CntK-like"/>
</dbReference>
<accession>A0ABS6FF64</accession>
<organism evidence="1 2">
    <name type="scientific">Dysosmobacter acutus</name>
    <dbReference type="NCBI Taxonomy" id="2841504"/>
    <lineage>
        <taxon>Bacteria</taxon>
        <taxon>Bacillati</taxon>
        <taxon>Bacillota</taxon>
        <taxon>Clostridia</taxon>
        <taxon>Eubacteriales</taxon>
        <taxon>Oscillospiraceae</taxon>
        <taxon>Dysosmobacter</taxon>
    </lineage>
</organism>
<dbReference type="Pfam" id="PF26317">
    <property type="entry name" value="CntK_N"/>
    <property type="match status" value="1"/>
</dbReference>
<comment type="caution">
    <text evidence="1">The sequence shown here is derived from an EMBL/GenBank/DDBJ whole genome shotgun (WGS) entry which is preliminary data.</text>
</comment>
<dbReference type="RefSeq" id="WP_216633266.1">
    <property type="nucleotide sequence ID" value="NZ_JAHLQN010000001.1"/>
</dbReference>